<evidence type="ECO:0000259" key="6">
    <source>
        <dbReference type="SMART" id="SM00752"/>
    </source>
</evidence>
<protein>
    <recommendedName>
        <fullName evidence="6">HTTM-like domain-containing protein</fullName>
    </recommendedName>
</protein>
<sequence length="498" mass="57772">MHYLLLYLKKVFTVDVRALALMRIGVGFVLLLDLGIRATDLEAHYANMGVLPLYVLFQNIWDPYFISLHTISGLWQVQAVLFLIAALFAFLLLIGYRTRLVTIISWFLLLSLQNRNLLIGQAGDDLLRMILFWAIFLPWGRFYSLDAQRANNPHPDKLHFGAASAAFVVQIMLVYVCTALLKNSPEWHTTGTALYYALSLDQVLMPGGKLIYPYSDLLQFLTLTTYHIELYLPFVLLIPVYTSFFRILVVGVLTGFHLGISITLFVGLFYLINLVSFLGLLPAPAMNWFDAKVLPYIQNLGYHLRRFSFKIPSPIQVRFNWPFSSAGKEGLIAIKEGLVISILLYVIWWNLADVPQINRSLPTNARWPGMLLRVDQHWGMFAPEVFKDDGWYILEGVTATNKRIDLNRNGQPETERKPESVVALFKNDRWRKYGENFLFVNNTFMRPYFCHYRLRIWNEAHHPEDRVQELRVIYMKERTLPNYQPVKPKREVLCICRP</sequence>
<dbReference type="PANTHER" id="PTHR39535:SF2">
    <property type="entry name" value="HTTM DOMAIN-CONTAINING PROTEIN"/>
    <property type="match status" value="1"/>
</dbReference>
<keyword evidence="8" id="KW-1185">Reference proteome</keyword>
<evidence type="ECO:0000313" key="8">
    <source>
        <dbReference type="Proteomes" id="UP000240357"/>
    </source>
</evidence>
<dbReference type="SMART" id="SM00752">
    <property type="entry name" value="HTTM"/>
    <property type="match status" value="1"/>
</dbReference>
<evidence type="ECO:0000313" key="7">
    <source>
        <dbReference type="EMBL" id="PSR54899.1"/>
    </source>
</evidence>
<name>A0A2T2YHB4_9BACT</name>
<keyword evidence="2 5" id="KW-0812">Transmembrane</keyword>
<evidence type="ECO:0000256" key="5">
    <source>
        <dbReference type="SAM" id="Phobius"/>
    </source>
</evidence>
<keyword evidence="3 5" id="KW-1133">Transmembrane helix</keyword>
<evidence type="ECO:0000256" key="1">
    <source>
        <dbReference type="ARBA" id="ARBA00004127"/>
    </source>
</evidence>
<dbReference type="EMBL" id="PYFT01000001">
    <property type="protein sequence ID" value="PSR54899.1"/>
    <property type="molecule type" value="Genomic_DNA"/>
</dbReference>
<dbReference type="GO" id="GO:0012505">
    <property type="term" value="C:endomembrane system"/>
    <property type="evidence" value="ECO:0007669"/>
    <property type="project" value="UniProtKB-SubCell"/>
</dbReference>
<proteinExistence type="predicted"/>
<feature type="transmembrane region" description="Helical" evidence="5">
    <location>
        <begin position="73"/>
        <end position="96"/>
    </location>
</feature>
<evidence type="ECO:0000256" key="4">
    <source>
        <dbReference type="ARBA" id="ARBA00023136"/>
    </source>
</evidence>
<accession>A0A2T2YHB4</accession>
<feature type="transmembrane region" description="Helical" evidence="5">
    <location>
        <begin position="260"/>
        <end position="281"/>
    </location>
</feature>
<dbReference type="InterPro" id="IPR011020">
    <property type="entry name" value="HTTM-like"/>
</dbReference>
<reference evidence="7 8" key="1">
    <citation type="submission" date="2018-03" db="EMBL/GenBank/DDBJ databases">
        <title>Adhaeribacter sp. HMF7605 Genome sequencing and assembly.</title>
        <authorList>
            <person name="Kang H."/>
            <person name="Kang J."/>
            <person name="Cha I."/>
            <person name="Kim H."/>
            <person name="Joh K."/>
        </authorList>
    </citation>
    <scope>NUCLEOTIDE SEQUENCE [LARGE SCALE GENOMIC DNA]</scope>
    <source>
        <strain evidence="7 8">HMF7605</strain>
    </source>
</reference>
<comment type="subcellular location">
    <subcellularLocation>
        <location evidence="1">Endomembrane system</location>
        <topology evidence="1">Multi-pass membrane protein</topology>
    </subcellularLocation>
</comment>
<feature type="transmembrane region" description="Helical" evidence="5">
    <location>
        <begin position="193"/>
        <end position="212"/>
    </location>
</feature>
<feature type="transmembrane region" description="Helical" evidence="5">
    <location>
        <begin position="232"/>
        <end position="253"/>
    </location>
</feature>
<dbReference type="PANTHER" id="PTHR39535">
    <property type="entry name" value="SPORULATION-DELAYING PROTEIN SDPB"/>
    <property type="match status" value="1"/>
</dbReference>
<dbReference type="Proteomes" id="UP000240357">
    <property type="component" value="Unassembled WGS sequence"/>
</dbReference>
<feature type="transmembrane region" description="Helical" evidence="5">
    <location>
        <begin position="159"/>
        <end position="181"/>
    </location>
</feature>
<comment type="caution">
    <text evidence="7">The sequence shown here is derived from an EMBL/GenBank/DDBJ whole genome shotgun (WGS) entry which is preliminary data.</text>
</comment>
<feature type="transmembrane region" description="Helical" evidence="5">
    <location>
        <begin position="117"/>
        <end position="139"/>
    </location>
</feature>
<evidence type="ECO:0000256" key="2">
    <source>
        <dbReference type="ARBA" id="ARBA00022692"/>
    </source>
</evidence>
<dbReference type="OrthoDB" id="128729at2"/>
<dbReference type="RefSeq" id="WP_106931008.1">
    <property type="nucleotide sequence ID" value="NZ_PYFT01000001.1"/>
</dbReference>
<dbReference type="InterPro" id="IPR052964">
    <property type="entry name" value="Sporulation_signal_mat"/>
</dbReference>
<keyword evidence="4 5" id="KW-0472">Membrane</keyword>
<feature type="transmembrane region" description="Helical" evidence="5">
    <location>
        <begin position="330"/>
        <end position="351"/>
    </location>
</feature>
<feature type="transmembrane region" description="Helical" evidence="5">
    <location>
        <begin position="20"/>
        <end position="36"/>
    </location>
</feature>
<evidence type="ECO:0000256" key="3">
    <source>
        <dbReference type="ARBA" id="ARBA00022989"/>
    </source>
</evidence>
<gene>
    <name evidence="7" type="ORF">AHMF7605_16025</name>
</gene>
<organism evidence="7 8">
    <name type="scientific">Adhaeribacter arboris</name>
    <dbReference type="NCBI Taxonomy" id="2072846"/>
    <lineage>
        <taxon>Bacteria</taxon>
        <taxon>Pseudomonadati</taxon>
        <taxon>Bacteroidota</taxon>
        <taxon>Cytophagia</taxon>
        <taxon>Cytophagales</taxon>
        <taxon>Hymenobacteraceae</taxon>
        <taxon>Adhaeribacter</taxon>
    </lineage>
</organism>
<feature type="domain" description="HTTM-like" evidence="6">
    <location>
        <begin position="11"/>
        <end position="285"/>
    </location>
</feature>
<dbReference type="AlphaFoldDB" id="A0A2T2YHB4"/>